<dbReference type="Proteomes" id="UP000647241">
    <property type="component" value="Unassembled WGS sequence"/>
</dbReference>
<feature type="compositionally biased region" description="Basic and acidic residues" evidence="1">
    <location>
        <begin position="1"/>
        <end position="24"/>
    </location>
</feature>
<dbReference type="AlphaFoldDB" id="A0A917GZL1"/>
<keyword evidence="3" id="KW-1185">Reference proteome</keyword>
<comment type="caution">
    <text evidence="2">The sequence shown here is derived from an EMBL/GenBank/DDBJ whole genome shotgun (WGS) entry which is preliminary data.</text>
</comment>
<evidence type="ECO:0000256" key="1">
    <source>
        <dbReference type="SAM" id="MobiDB-lite"/>
    </source>
</evidence>
<accession>A0A917GZL1</accession>
<proteinExistence type="predicted"/>
<dbReference type="EMBL" id="BMGT01000001">
    <property type="protein sequence ID" value="GGG62782.1"/>
    <property type="molecule type" value="Genomic_DNA"/>
</dbReference>
<feature type="region of interest" description="Disordered" evidence="1">
    <location>
        <begin position="1"/>
        <end position="46"/>
    </location>
</feature>
<evidence type="ECO:0000313" key="3">
    <source>
        <dbReference type="Proteomes" id="UP000647241"/>
    </source>
</evidence>
<evidence type="ECO:0000313" key="2">
    <source>
        <dbReference type="EMBL" id="GGG62782.1"/>
    </source>
</evidence>
<sequence>MRCGYEKSKHVGSDGDLSQRKRVPEAGAAHSTEKGSVGREGGFDNL</sequence>
<name>A0A917GZL1_9BACT</name>
<gene>
    <name evidence="2" type="ORF">GCM10011585_00260</name>
</gene>
<reference evidence="2" key="2">
    <citation type="submission" date="2020-09" db="EMBL/GenBank/DDBJ databases">
        <authorList>
            <person name="Sun Q."/>
            <person name="Zhou Y."/>
        </authorList>
    </citation>
    <scope>NUCLEOTIDE SEQUENCE</scope>
    <source>
        <strain evidence="2">CGMCC 1.12997</strain>
    </source>
</reference>
<reference evidence="2" key="1">
    <citation type="journal article" date="2014" name="Int. J. Syst. Evol. Microbiol.">
        <title>Complete genome sequence of Corynebacterium casei LMG S-19264T (=DSM 44701T), isolated from a smear-ripened cheese.</title>
        <authorList>
            <consortium name="US DOE Joint Genome Institute (JGI-PGF)"/>
            <person name="Walter F."/>
            <person name="Albersmeier A."/>
            <person name="Kalinowski J."/>
            <person name="Ruckert C."/>
        </authorList>
    </citation>
    <scope>NUCLEOTIDE SEQUENCE</scope>
    <source>
        <strain evidence="2">CGMCC 1.12997</strain>
    </source>
</reference>
<organism evidence="2 3">
    <name type="scientific">Edaphobacter dinghuensis</name>
    <dbReference type="NCBI Taxonomy" id="1560005"/>
    <lineage>
        <taxon>Bacteria</taxon>
        <taxon>Pseudomonadati</taxon>
        <taxon>Acidobacteriota</taxon>
        <taxon>Terriglobia</taxon>
        <taxon>Terriglobales</taxon>
        <taxon>Acidobacteriaceae</taxon>
        <taxon>Edaphobacter</taxon>
    </lineage>
</organism>
<protein>
    <submittedName>
        <fullName evidence="2">Uncharacterized protein</fullName>
    </submittedName>
</protein>